<name>A0A0L8I9R6_OCTBM</name>
<feature type="domain" description="MUS81 winged helix" evidence="16">
    <location>
        <begin position="197"/>
        <end position="280"/>
    </location>
</feature>
<dbReference type="CDD" id="cd21036">
    <property type="entry name" value="WH_MUS81"/>
    <property type="match status" value="1"/>
</dbReference>
<dbReference type="InterPro" id="IPR036388">
    <property type="entry name" value="WH-like_DNA-bd_sf"/>
</dbReference>
<dbReference type="GO" id="GO:0008821">
    <property type="term" value="F:crossover junction DNA endonuclease activity"/>
    <property type="evidence" value="ECO:0007669"/>
    <property type="project" value="UniProtKB-UniRule"/>
</dbReference>
<evidence type="ECO:0000313" key="17">
    <source>
        <dbReference type="EMBL" id="KOF98129.1"/>
    </source>
</evidence>
<feature type="domain" description="Crossover junction endonuclease MUS81-like HHH" evidence="15">
    <location>
        <begin position="30"/>
        <end position="99"/>
    </location>
</feature>
<evidence type="ECO:0000256" key="1">
    <source>
        <dbReference type="ARBA" id="ARBA00001946"/>
    </source>
</evidence>
<sequence length="412" mass="45354">MCVKMSKRRGEPTTTMARKGVKKKKILPSNPNALLVKWLKEWQAEANEKGSKVQYTYSKAINSLKKYPLPLRSGNECLILENFGKKVCEMIDEKIAQHSAETGMEISEMFDAESGTSRPENVTKTTQNPSTDEKLELCSRLAVHTISSSDENDTEEDEGGEEGGGGGKDAPPSVVPQIDSLTSIKSISGSKTKAYVPKYRSGAYAVLLTLFRSQKECMTKEELIREAQPLSETSFKSVGDSYYTAWSSVRNLIKKELVVKQNSPARYSLTDSGQSLASKLSQSAQDTESIVPFLSGDEPSSTTSIPPATCETFTVLNSVSNARKFSPIKENSSNLDKFLGQNSKREEVVLVDDVVCIDDDGDNENKVCQTDLCEEDGPNLVVTKATINPELVLQPYTFDIMLLVDNREFYGG</sequence>
<evidence type="ECO:0000256" key="7">
    <source>
        <dbReference type="ARBA" id="ARBA00022763"/>
    </source>
</evidence>
<comment type="subcellular location">
    <subcellularLocation>
        <location evidence="2 13">Nucleus</location>
    </subcellularLocation>
</comment>
<protein>
    <recommendedName>
        <fullName evidence="13">Crossover junction endonuclease MUS81</fullName>
        <ecNumber evidence="13">3.1.22.-</ecNumber>
    </recommendedName>
</protein>
<keyword evidence="7 13" id="KW-0227">DNA damage</keyword>
<evidence type="ECO:0000256" key="2">
    <source>
        <dbReference type="ARBA" id="ARBA00004123"/>
    </source>
</evidence>
<evidence type="ECO:0000256" key="9">
    <source>
        <dbReference type="ARBA" id="ARBA00022842"/>
    </source>
</evidence>
<dbReference type="EC" id="3.1.22.-" evidence="13"/>
<evidence type="ECO:0000256" key="8">
    <source>
        <dbReference type="ARBA" id="ARBA00022801"/>
    </source>
</evidence>
<evidence type="ECO:0000259" key="16">
    <source>
        <dbReference type="Pfam" id="PF21136"/>
    </source>
</evidence>
<dbReference type="InterPro" id="IPR027421">
    <property type="entry name" value="DNA_pol_lamdba_lyase_dom_sf"/>
</dbReference>
<keyword evidence="9 13" id="KW-0460">Magnesium</keyword>
<evidence type="ECO:0000256" key="6">
    <source>
        <dbReference type="ARBA" id="ARBA00022759"/>
    </source>
</evidence>
<dbReference type="PANTHER" id="PTHR13451">
    <property type="entry name" value="CLASS II CROSSOVER JUNCTION ENDONUCLEASE MUS81"/>
    <property type="match status" value="1"/>
</dbReference>
<dbReference type="GO" id="GO:0046872">
    <property type="term" value="F:metal ion binding"/>
    <property type="evidence" value="ECO:0007669"/>
    <property type="project" value="UniProtKB-UniRule"/>
</dbReference>
<evidence type="ECO:0000256" key="4">
    <source>
        <dbReference type="ARBA" id="ARBA00022722"/>
    </source>
</evidence>
<dbReference type="STRING" id="37653.A0A0L8I9R6"/>
<dbReference type="FunFam" id="1.10.150.110:FF:000001">
    <property type="entry name" value="Putative Crossover junction endonuclease MUS81"/>
    <property type="match status" value="1"/>
</dbReference>
<dbReference type="GO" id="GO:0006308">
    <property type="term" value="P:DNA catabolic process"/>
    <property type="evidence" value="ECO:0007669"/>
    <property type="project" value="UniProtKB-UniRule"/>
</dbReference>
<dbReference type="PANTHER" id="PTHR13451:SF0">
    <property type="entry name" value="CROSSOVER JUNCTION ENDONUCLEASE MUS81"/>
    <property type="match status" value="1"/>
</dbReference>
<keyword evidence="8 13" id="KW-0378">Hydrolase</keyword>
<dbReference type="GO" id="GO:0000727">
    <property type="term" value="P:double-strand break repair via break-induced replication"/>
    <property type="evidence" value="ECO:0007669"/>
    <property type="project" value="UniProtKB-UniRule"/>
</dbReference>
<comment type="function">
    <text evidence="13">Interacts with EME1 to form a DNA structure-specific endonuclease with substrate preference for branched DNA structures with a 5'-end at the branch nick. Typical substrates include 3'-flap structures, D-loops, replication forks and nicked Holliday junctions. May be required in mitosis for the processing of stalled or collapsed replication fork intermediates. May be required in meiosis for the repair of meiosis-specific double strand breaks subsequent to single-end invasion (SEI).</text>
</comment>
<evidence type="ECO:0000256" key="10">
    <source>
        <dbReference type="ARBA" id="ARBA00023172"/>
    </source>
</evidence>
<dbReference type="InterPro" id="IPR010996">
    <property type="entry name" value="HHH_MUS81"/>
</dbReference>
<evidence type="ECO:0000256" key="13">
    <source>
        <dbReference type="RuleBase" id="RU369042"/>
    </source>
</evidence>
<evidence type="ECO:0000256" key="3">
    <source>
        <dbReference type="ARBA" id="ARBA00010015"/>
    </source>
</evidence>
<gene>
    <name evidence="17" type="ORF">OCBIM_22027158mg</name>
</gene>
<dbReference type="Pfam" id="PF21136">
    <property type="entry name" value="WHD_MUS81"/>
    <property type="match status" value="1"/>
</dbReference>
<dbReference type="GO" id="GO:0003677">
    <property type="term" value="F:DNA binding"/>
    <property type="evidence" value="ECO:0007669"/>
    <property type="project" value="UniProtKB-UniRule"/>
</dbReference>
<dbReference type="AlphaFoldDB" id="A0A0L8I9R6"/>
<feature type="compositionally biased region" description="Acidic residues" evidence="14">
    <location>
        <begin position="150"/>
        <end position="161"/>
    </location>
</feature>
<dbReference type="GO" id="GO:0048257">
    <property type="term" value="F:3'-flap endonuclease activity"/>
    <property type="evidence" value="ECO:0007669"/>
    <property type="project" value="TreeGrafter"/>
</dbReference>
<dbReference type="SUPFAM" id="SSF47802">
    <property type="entry name" value="DNA polymerase beta, N-terminal domain-like"/>
    <property type="match status" value="1"/>
</dbReference>
<dbReference type="GO" id="GO:0005634">
    <property type="term" value="C:nucleus"/>
    <property type="evidence" value="ECO:0007669"/>
    <property type="project" value="UniProtKB-SubCell"/>
</dbReference>
<feature type="region of interest" description="Disordered" evidence="14">
    <location>
        <begin position="146"/>
        <end position="176"/>
    </location>
</feature>
<dbReference type="OrthoDB" id="5963188at2759"/>
<dbReference type="Gene3D" id="1.10.10.10">
    <property type="entry name" value="Winged helix-like DNA-binding domain superfamily/Winged helix DNA-binding domain"/>
    <property type="match status" value="1"/>
</dbReference>
<evidence type="ECO:0000259" key="15">
    <source>
        <dbReference type="Pfam" id="PF14716"/>
    </source>
</evidence>
<dbReference type="InterPro" id="IPR047417">
    <property type="entry name" value="WHD_MUS81"/>
</dbReference>
<dbReference type="EMBL" id="KQ416211">
    <property type="protein sequence ID" value="KOF98126.1"/>
    <property type="molecule type" value="Genomic_DNA"/>
</dbReference>
<keyword evidence="11 13" id="KW-0234">DNA repair</keyword>
<dbReference type="GO" id="GO:0048476">
    <property type="term" value="C:Holliday junction resolvase complex"/>
    <property type="evidence" value="ECO:0007669"/>
    <property type="project" value="UniProtKB-UniRule"/>
</dbReference>
<reference evidence="17" key="1">
    <citation type="submission" date="2015-07" db="EMBL/GenBank/DDBJ databases">
        <title>MeaNS - Measles Nucleotide Surveillance Program.</title>
        <authorList>
            <person name="Tran T."/>
            <person name="Druce J."/>
        </authorList>
    </citation>
    <scope>NUCLEOTIDE SEQUENCE</scope>
    <source>
        <strain evidence="17">UCB-OBI-ISO-001</strain>
        <tissue evidence="17">Gonad</tissue>
    </source>
</reference>
<proteinExistence type="inferred from homology"/>
<comment type="similarity">
    <text evidence="3 13">Belongs to the XPF family.</text>
</comment>
<dbReference type="Pfam" id="PF14716">
    <property type="entry name" value="HHH_8"/>
    <property type="match status" value="1"/>
</dbReference>
<keyword evidence="5 13" id="KW-0479">Metal-binding</keyword>
<dbReference type="FunFam" id="1.10.10.10:FF:000307">
    <property type="entry name" value="Crossover junction endonuclease MUS81"/>
    <property type="match status" value="1"/>
</dbReference>
<evidence type="ECO:0000256" key="14">
    <source>
        <dbReference type="SAM" id="MobiDB-lite"/>
    </source>
</evidence>
<dbReference type="EMBL" id="KQ416211">
    <property type="protein sequence ID" value="KOF98129.1"/>
    <property type="molecule type" value="Genomic_DNA"/>
</dbReference>
<comment type="subunit">
    <text evidence="13">Interacts with EME1.</text>
</comment>
<dbReference type="InterPro" id="IPR033309">
    <property type="entry name" value="Mus81"/>
</dbReference>
<keyword evidence="10 13" id="KW-0233">DNA recombination</keyword>
<keyword evidence="6 13" id="KW-0255">Endonuclease</keyword>
<evidence type="ECO:0000256" key="5">
    <source>
        <dbReference type="ARBA" id="ARBA00022723"/>
    </source>
</evidence>
<evidence type="ECO:0000256" key="11">
    <source>
        <dbReference type="ARBA" id="ARBA00023204"/>
    </source>
</evidence>
<evidence type="ECO:0000256" key="12">
    <source>
        <dbReference type="ARBA" id="ARBA00023242"/>
    </source>
</evidence>
<dbReference type="GO" id="GO:0031297">
    <property type="term" value="P:replication fork processing"/>
    <property type="evidence" value="ECO:0007669"/>
    <property type="project" value="UniProtKB-ARBA"/>
</dbReference>
<keyword evidence="4 13" id="KW-0540">Nuclease</keyword>
<dbReference type="Gene3D" id="1.10.150.110">
    <property type="entry name" value="DNA polymerase beta, N-terminal domain-like"/>
    <property type="match status" value="1"/>
</dbReference>
<feature type="compositionally biased region" description="Polar residues" evidence="14">
    <location>
        <begin position="114"/>
        <end position="130"/>
    </location>
</feature>
<accession>A0A0L8I9R6</accession>
<feature type="region of interest" description="Disordered" evidence="14">
    <location>
        <begin position="111"/>
        <end position="134"/>
    </location>
</feature>
<dbReference type="GO" id="GO:0031573">
    <property type="term" value="P:mitotic intra-S DNA damage checkpoint signaling"/>
    <property type="evidence" value="ECO:0007669"/>
    <property type="project" value="TreeGrafter"/>
</dbReference>
<keyword evidence="12 13" id="KW-0539">Nucleus</keyword>
<organism evidence="17">
    <name type="scientific">Octopus bimaculoides</name>
    <name type="common">California two-spotted octopus</name>
    <dbReference type="NCBI Taxonomy" id="37653"/>
    <lineage>
        <taxon>Eukaryota</taxon>
        <taxon>Metazoa</taxon>
        <taxon>Spiralia</taxon>
        <taxon>Lophotrochozoa</taxon>
        <taxon>Mollusca</taxon>
        <taxon>Cephalopoda</taxon>
        <taxon>Coleoidea</taxon>
        <taxon>Octopodiformes</taxon>
        <taxon>Octopoda</taxon>
        <taxon>Incirrata</taxon>
        <taxon>Octopodidae</taxon>
        <taxon>Octopus</taxon>
    </lineage>
</organism>
<dbReference type="GO" id="GO:0000712">
    <property type="term" value="P:resolution of meiotic recombination intermediates"/>
    <property type="evidence" value="ECO:0007669"/>
    <property type="project" value="TreeGrafter"/>
</dbReference>
<comment type="cofactor">
    <cofactor evidence="1 13">
        <name>Mg(2+)</name>
        <dbReference type="ChEBI" id="CHEBI:18420"/>
    </cofactor>
</comment>